<dbReference type="Gene3D" id="3.40.50.12580">
    <property type="match status" value="1"/>
</dbReference>
<sequence>MKPLLSVVVPVHNVEDYLAECLDSLAGQSLDAIEVVMVDDGSTDGSRRIAEEFAARDDRFRCVHQPNAGLGAARNTGVARTTPGVPYLAFADSDDVLVRDAYARMLASLESTGSDLVTGNVWRLTGQKRQQAWQYRWLTGDRLRTHITRDARLLSDRVAWNKVFRRSFWDRHDFSFPVGRLYEDTPVMIPAHYLAGSVDVLHQHVYHWRVREGSITRRRTDVRGVRDRIAACEQVSAFLSDRGAGQRLRYDVSCLRDDFVYFLEGLPMGGPAYRSAFMTDAGAFVDRAGDAALAGLPAPARIRWQLVRERRVHELLAVLEFERANGAGTFAVAGPPGRRRAVHPRVADGRSVSARLGKGDLPAVARLVDSSWADDGTLRLRGYAYVRNLPAESARQSLKGALVREAVGGRMRPVPVRTVRTERATADSGQELHRYDHAGFEMVLDPGRLGPGRWLVGVVVAGHGVVRRAALRAVEAASAQPVVRDLGGGLRAVLGYRDGRLELTVTRPAAMATGHDRGRDVLELTGRLYADVRPSALVLARDGSEDVVCPVRCDVGGGGGRGDRDGGGAGFGVRLPLDALAAGSVPGQGRWRAALVADGVRVPLAAGPDLPPPAFADAEGNLVVDLTDEPYVDRAGATADGGLRIHGAGTGTLELRHATLGWTVPVPVSRQKSVERHAPAGRREQRFAAVLARPPREGDWEVFLGGRPVRVETALSALLPLGPAGSGFRLDRRHGDRLTVHGASPLGDAERSAYQQGRLRTAHFPAQRRLALRDAVLHVGDGPVRAVHTELVRRSTDAELLWVTDGSAGAAASVPPTAVPVVAHSTAWYEALARSRRIVVSGHLPAWFERRPDQSVVQIWHGAPLGRFGLDLTGSLYADHQDLATLAHRSAQWSVLVSPGAFATPHLRRALAYRGEVLEAGSPADDLLFAPGRDKTAERVRRQLGVPDGHRVVLYAPTYRDHLAHAPADVPLGQAPLYRWDPALDLLALTRSLDRRTTVLVRRHPRVTGSVPAHPALRDVSAHPDATELLLIADVLLTDYSGLVFGFAHTGRPMLFHTYDLEHYRDTVRGFCLDFETRAPGPLLVTTQEVAQALRTTPASAALHAEAYESFRRDHRGPADGGAARRVVDRLLDGPPRPA</sequence>
<keyword evidence="5" id="KW-0777">Teichoic acid biosynthesis</keyword>
<evidence type="ECO:0000256" key="2">
    <source>
        <dbReference type="ARBA" id="ARBA00010488"/>
    </source>
</evidence>
<accession>A0A8D3WHP8</accession>
<dbReference type="AlphaFoldDB" id="A0A8D3WHP8"/>
<organism evidence="8 9">
    <name type="scientific">Streptomyces pratensis (strain ATCC 33331 / IAF-45CD)</name>
    <dbReference type="NCBI Taxonomy" id="591167"/>
    <lineage>
        <taxon>Bacteria</taxon>
        <taxon>Bacillati</taxon>
        <taxon>Actinomycetota</taxon>
        <taxon>Actinomycetes</taxon>
        <taxon>Kitasatosporales</taxon>
        <taxon>Streptomycetaceae</taxon>
        <taxon>Streptomyces</taxon>
    </lineage>
</organism>
<protein>
    <submittedName>
        <fullName evidence="8">Glycosyl transferase family 2</fullName>
    </submittedName>
</protein>
<evidence type="ECO:0000256" key="3">
    <source>
        <dbReference type="ARBA" id="ARBA00022475"/>
    </source>
</evidence>
<dbReference type="Gene3D" id="3.40.50.11820">
    <property type="match status" value="1"/>
</dbReference>
<dbReference type="PANTHER" id="PTHR37316">
    <property type="entry name" value="TEICHOIC ACID GLYCEROL-PHOSPHATE PRIMASE"/>
    <property type="match status" value="1"/>
</dbReference>
<dbReference type="KEGG" id="sfa:Sfla_3910"/>
<dbReference type="Pfam" id="PF00535">
    <property type="entry name" value="Glycos_transf_2"/>
    <property type="match status" value="1"/>
</dbReference>
<dbReference type="GO" id="GO:0019350">
    <property type="term" value="P:teichoic acid biosynthetic process"/>
    <property type="evidence" value="ECO:0007669"/>
    <property type="project" value="UniProtKB-KW"/>
</dbReference>
<name>A0A8D3WHP8_STRFA</name>
<dbReference type="InterPro" id="IPR007554">
    <property type="entry name" value="Glycerophosphate_synth"/>
</dbReference>
<evidence type="ECO:0000259" key="7">
    <source>
        <dbReference type="Pfam" id="PF00535"/>
    </source>
</evidence>
<evidence type="ECO:0000313" key="9">
    <source>
        <dbReference type="Proteomes" id="UP000002066"/>
    </source>
</evidence>
<dbReference type="SUPFAM" id="SSF53448">
    <property type="entry name" value="Nucleotide-diphospho-sugar transferases"/>
    <property type="match status" value="1"/>
</dbReference>
<comment type="subcellular location">
    <subcellularLocation>
        <location evidence="1">Cell membrane</location>
        <topology evidence="1">Peripheral membrane protein</topology>
    </subcellularLocation>
</comment>
<dbReference type="GO" id="GO:0005886">
    <property type="term" value="C:plasma membrane"/>
    <property type="evidence" value="ECO:0007669"/>
    <property type="project" value="UniProtKB-SubCell"/>
</dbReference>
<dbReference type="InterPro" id="IPR051612">
    <property type="entry name" value="Teichoic_Acid_Biosynth"/>
</dbReference>
<dbReference type="Pfam" id="PF04464">
    <property type="entry name" value="Glyphos_transf"/>
    <property type="match status" value="1"/>
</dbReference>
<dbReference type="InterPro" id="IPR043149">
    <property type="entry name" value="TagF_N"/>
</dbReference>
<evidence type="ECO:0000256" key="5">
    <source>
        <dbReference type="ARBA" id="ARBA00022944"/>
    </source>
</evidence>
<keyword evidence="6" id="KW-0472">Membrane</keyword>
<dbReference type="PANTHER" id="PTHR37316:SF3">
    <property type="entry name" value="TEICHOIC ACID GLYCEROL-PHOSPHATE TRANSFERASE"/>
    <property type="match status" value="1"/>
</dbReference>
<proteinExistence type="inferred from homology"/>
<comment type="similarity">
    <text evidence="2">Belongs to the CDP-glycerol glycerophosphotransferase family.</text>
</comment>
<dbReference type="InterPro" id="IPR029044">
    <property type="entry name" value="Nucleotide-diphossugar_trans"/>
</dbReference>
<dbReference type="Gene3D" id="3.90.550.10">
    <property type="entry name" value="Spore Coat Polysaccharide Biosynthesis Protein SpsA, Chain A"/>
    <property type="match status" value="1"/>
</dbReference>
<dbReference type="EMBL" id="CP002475">
    <property type="protein sequence ID" value="ADW05326.1"/>
    <property type="molecule type" value="Genomic_DNA"/>
</dbReference>
<dbReference type="InterPro" id="IPR001173">
    <property type="entry name" value="Glyco_trans_2-like"/>
</dbReference>
<feature type="domain" description="Glycosyltransferase 2-like" evidence="7">
    <location>
        <begin position="6"/>
        <end position="168"/>
    </location>
</feature>
<dbReference type="CDD" id="cd00761">
    <property type="entry name" value="Glyco_tranf_GTA_type"/>
    <property type="match status" value="1"/>
</dbReference>
<evidence type="ECO:0000256" key="6">
    <source>
        <dbReference type="ARBA" id="ARBA00023136"/>
    </source>
</evidence>
<keyword evidence="3" id="KW-1003">Cell membrane</keyword>
<dbReference type="SUPFAM" id="SSF53756">
    <property type="entry name" value="UDP-Glycosyltransferase/glycogen phosphorylase"/>
    <property type="match status" value="1"/>
</dbReference>
<dbReference type="OrthoDB" id="3183633at2"/>
<evidence type="ECO:0000313" key="8">
    <source>
        <dbReference type="EMBL" id="ADW05326.1"/>
    </source>
</evidence>
<dbReference type="InterPro" id="IPR043148">
    <property type="entry name" value="TagF_C"/>
</dbReference>
<dbReference type="Proteomes" id="UP000002066">
    <property type="component" value="Chromosome"/>
</dbReference>
<evidence type="ECO:0000256" key="1">
    <source>
        <dbReference type="ARBA" id="ARBA00004202"/>
    </source>
</evidence>
<evidence type="ECO:0000256" key="4">
    <source>
        <dbReference type="ARBA" id="ARBA00022679"/>
    </source>
</evidence>
<dbReference type="GO" id="GO:0047355">
    <property type="term" value="F:CDP-glycerol glycerophosphotransferase activity"/>
    <property type="evidence" value="ECO:0007669"/>
    <property type="project" value="InterPro"/>
</dbReference>
<reference evidence="8 9" key="1">
    <citation type="submission" date="2011-01" db="EMBL/GenBank/DDBJ databases">
        <title>Complete sequence of chromosome of Streptomyces flavogriseus ATCC 33331.</title>
        <authorList>
            <consortium name="US DOE Joint Genome Institute"/>
            <person name="Lucas S."/>
            <person name="Copeland A."/>
            <person name="Lapidus A."/>
            <person name="Cheng J.-F."/>
            <person name="Goodwin L."/>
            <person name="Pitluck S."/>
            <person name="Davenport K."/>
            <person name="Detter J.C."/>
            <person name="Han C."/>
            <person name="Tapia R."/>
            <person name="Land M."/>
            <person name="Hauser L."/>
            <person name="Kyrpides N."/>
            <person name="Ivanova N."/>
            <person name="Ovchinnikova G."/>
            <person name="Pagani I."/>
            <person name="Brumm P."/>
            <person name="Mead D."/>
            <person name="Woyke T."/>
        </authorList>
    </citation>
    <scope>NUCLEOTIDE SEQUENCE [LARGE SCALE GENOMIC DNA]</scope>
    <source>
        <strain evidence="9">ATCC 33331 / IAF-45CD</strain>
    </source>
</reference>
<keyword evidence="4 8" id="KW-0808">Transferase</keyword>
<gene>
    <name evidence="8" type="ordered locus">Sfla_3910</name>
</gene>